<feature type="region of interest" description="Disordered" evidence="1">
    <location>
        <begin position="80"/>
        <end position="182"/>
    </location>
</feature>
<name>A0ABN1RAM1_9ACTN</name>
<comment type="caution">
    <text evidence="2">The sequence shown here is derived from an EMBL/GenBank/DDBJ whole genome shotgun (WGS) entry which is preliminary data.</text>
</comment>
<accession>A0ABN1RAM1</accession>
<dbReference type="RefSeq" id="WP_344242083.1">
    <property type="nucleotide sequence ID" value="NZ_BAAAHH010000014.1"/>
</dbReference>
<evidence type="ECO:0000313" key="3">
    <source>
        <dbReference type="Proteomes" id="UP001500665"/>
    </source>
</evidence>
<proteinExistence type="predicted"/>
<keyword evidence="3" id="KW-1185">Reference proteome</keyword>
<sequence>MGMRSGPGSRDPNFRGIDPAALGQVIQQLQRAAGDIEQWLRANPAPAGVSAAGYQQARAVQQWITEQLGMLTRRRNLALAQREEPDVNAPTAPELGRNTRPADPDGNDTDTFDEVDEQTPGGTTTPAPAAPVGENGDTRPPQTSPVGNGDGGTGQPTVEPVGNVTPAEPAAPPGSGNDLGGFASTDEAVKVAVTDAYATGTSFQGGTPVATGVWKNLTAHAKDPEYTAAYYERLGPEGVARLIDAAEGDKAKLDAITQSIATANNQFHMDSKWVAALLGEADKLGNRAEVLQVLQATPLAPRLDDAVPVAATTRLTTAAKVS</sequence>
<dbReference type="Proteomes" id="UP001500665">
    <property type="component" value="Unassembled WGS sequence"/>
</dbReference>
<dbReference type="EMBL" id="BAAAHH010000014">
    <property type="protein sequence ID" value="GAA0954110.1"/>
    <property type="molecule type" value="Genomic_DNA"/>
</dbReference>
<gene>
    <name evidence="2" type="ORF">GCM10009550_36960</name>
</gene>
<reference evidence="2 3" key="1">
    <citation type="journal article" date="2019" name="Int. J. Syst. Evol. Microbiol.">
        <title>The Global Catalogue of Microorganisms (GCM) 10K type strain sequencing project: providing services to taxonomists for standard genome sequencing and annotation.</title>
        <authorList>
            <consortium name="The Broad Institute Genomics Platform"/>
            <consortium name="The Broad Institute Genome Sequencing Center for Infectious Disease"/>
            <person name="Wu L."/>
            <person name="Ma J."/>
        </authorList>
    </citation>
    <scope>NUCLEOTIDE SEQUENCE [LARGE SCALE GENOMIC DNA]</scope>
    <source>
        <strain evidence="2 3">JCM 10696</strain>
    </source>
</reference>
<organism evidence="2 3">
    <name type="scientific">Actinocorallia libanotica</name>
    <dbReference type="NCBI Taxonomy" id="46162"/>
    <lineage>
        <taxon>Bacteria</taxon>
        <taxon>Bacillati</taxon>
        <taxon>Actinomycetota</taxon>
        <taxon>Actinomycetes</taxon>
        <taxon>Streptosporangiales</taxon>
        <taxon>Thermomonosporaceae</taxon>
        <taxon>Actinocorallia</taxon>
    </lineage>
</organism>
<evidence type="ECO:0000313" key="2">
    <source>
        <dbReference type="EMBL" id="GAA0954110.1"/>
    </source>
</evidence>
<protein>
    <recommendedName>
        <fullName evidence="4">PPE family protein</fullName>
    </recommendedName>
</protein>
<evidence type="ECO:0000256" key="1">
    <source>
        <dbReference type="SAM" id="MobiDB-lite"/>
    </source>
</evidence>
<feature type="compositionally biased region" description="Acidic residues" evidence="1">
    <location>
        <begin position="105"/>
        <end position="117"/>
    </location>
</feature>
<evidence type="ECO:0008006" key="4">
    <source>
        <dbReference type="Google" id="ProtNLM"/>
    </source>
</evidence>
<feature type="compositionally biased region" description="Low complexity" evidence="1">
    <location>
        <begin position="119"/>
        <end position="131"/>
    </location>
</feature>